<feature type="domain" description="GyrI-like small molecule binding" evidence="1">
    <location>
        <begin position="20"/>
        <end position="204"/>
    </location>
</feature>
<dbReference type="SUPFAM" id="SSF55136">
    <property type="entry name" value="Probable bacterial effector-binding domain"/>
    <property type="match status" value="1"/>
</dbReference>
<keyword evidence="3" id="KW-1185">Reference proteome</keyword>
<dbReference type="Proteomes" id="UP000325295">
    <property type="component" value="Chromosome"/>
</dbReference>
<sequence>MTKIEWKKTEPWYSTRKKARILTLPDQHYFLIDGLGDPNQADFAQRVQTLYPLSYAIRMSYRNDWEIDGYQEYTVYPLQGHWSIQEQYLNQTPMKKDYFKYTIGIKQPEFVTAAVAEKAKQRAAEKVDAALLKQVRFETIKGKQVSQILHVGPFDEEPVSFAKLEDYLKTEGYQRVSHEHDEIYLSDPRKTAPEKMKTILQVEIKLV</sequence>
<protein>
    <recommendedName>
        <fullName evidence="1">GyrI-like small molecule binding domain-containing protein</fullName>
    </recommendedName>
</protein>
<proteinExistence type="predicted"/>
<dbReference type="Gene3D" id="3.20.80.10">
    <property type="entry name" value="Regulatory factor, effector binding domain"/>
    <property type="match status" value="1"/>
</dbReference>
<evidence type="ECO:0000313" key="2">
    <source>
        <dbReference type="EMBL" id="QER68055.1"/>
    </source>
</evidence>
<dbReference type="KEGG" id="lnn:F0161_09485"/>
<dbReference type="Pfam" id="PF06445">
    <property type="entry name" value="GyrI-like"/>
    <property type="match status" value="1"/>
</dbReference>
<dbReference type="OrthoDB" id="4772335at2"/>
<accession>A0A5P1X3S6</accession>
<evidence type="ECO:0000259" key="1">
    <source>
        <dbReference type="Pfam" id="PF06445"/>
    </source>
</evidence>
<gene>
    <name evidence="2" type="ORF">F0161_09485</name>
</gene>
<dbReference type="InterPro" id="IPR011256">
    <property type="entry name" value="Reg_factor_effector_dom_sf"/>
</dbReference>
<dbReference type="RefSeq" id="WP_150204415.1">
    <property type="nucleotide sequence ID" value="NZ_CP043939.1"/>
</dbReference>
<evidence type="ECO:0000313" key="3">
    <source>
        <dbReference type="Proteomes" id="UP000325295"/>
    </source>
</evidence>
<dbReference type="PIRSF" id="PIRSF031644">
    <property type="entry name" value="UCP031644"/>
    <property type="match status" value="1"/>
</dbReference>
<dbReference type="InterPro" id="IPR008319">
    <property type="entry name" value="GyrI-like_CCH_Lin2189-like"/>
</dbReference>
<reference evidence="2 3" key="1">
    <citation type="submission" date="2019-09" db="EMBL/GenBank/DDBJ databases">
        <title>Complete Genome Sequence of Lactobacillus nenjiangensis SH-Y15, isolated from sauerkraut.</title>
        <authorList>
            <person name="Yang H."/>
        </authorList>
    </citation>
    <scope>NUCLEOTIDE SEQUENCE [LARGE SCALE GENOMIC DNA]</scope>
    <source>
        <strain evidence="2 3">SH-Y15</strain>
    </source>
</reference>
<dbReference type="AlphaFoldDB" id="A0A5P1X3S6"/>
<dbReference type="EMBL" id="CP043939">
    <property type="protein sequence ID" value="QER68055.1"/>
    <property type="molecule type" value="Genomic_DNA"/>
</dbReference>
<organism evidence="2 3">
    <name type="scientific">Paucilactobacillus nenjiangensis</name>
    <dbReference type="NCBI Taxonomy" id="1296540"/>
    <lineage>
        <taxon>Bacteria</taxon>
        <taxon>Bacillati</taxon>
        <taxon>Bacillota</taxon>
        <taxon>Bacilli</taxon>
        <taxon>Lactobacillales</taxon>
        <taxon>Lactobacillaceae</taxon>
        <taxon>Paucilactobacillus</taxon>
    </lineage>
</organism>
<dbReference type="InterPro" id="IPR029442">
    <property type="entry name" value="GyrI-like"/>
</dbReference>
<name>A0A5P1X3S6_9LACO</name>